<dbReference type="AlphaFoldDB" id="A0A4Q2M575"/>
<evidence type="ECO:0000313" key="6">
    <source>
        <dbReference type="Proteomes" id="UP000292686"/>
    </source>
</evidence>
<evidence type="ECO:0000259" key="3">
    <source>
        <dbReference type="Pfam" id="PF24481"/>
    </source>
</evidence>
<reference evidence="5 6" key="1">
    <citation type="submission" date="2019-01" db="EMBL/GenBank/DDBJ databases">
        <title>Agromyces.</title>
        <authorList>
            <person name="Li J."/>
        </authorList>
    </citation>
    <scope>NUCLEOTIDE SEQUENCE [LARGE SCALE GENOMIC DNA]</scope>
    <source>
        <strain evidence="5 6">DSM 23870</strain>
    </source>
</reference>
<organism evidence="5 6">
    <name type="scientific">Agromyces atrinae</name>
    <dbReference type="NCBI Taxonomy" id="592376"/>
    <lineage>
        <taxon>Bacteria</taxon>
        <taxon>Bacillati</taxon>
        <taxon>Actinomycetota</taxon>
        <taxon>Actinomycetes</taxon>
        <taxon>Micrococcales</taxon>
        <taxon>Microbacteriaceae</taxon>
        <taxon>Agromyces</taxon>
    </lineage>
</organism>
<dbReference type="OrthoDB" id="9784388at2"/>
<sequence>MKSSPAEQKELLRLQRLDTRLQQLAHRLSALPQTTALAELDARDDAERRRRAEASGVLEDARIELGRVESDVATVEARIARDSDRLTHTSSVKDVNALESELTSLRKRLSDLEDIEIAVMQRVEDAEGVVAGIDAVRETISADVIRVSTERDAASGELATERDQVTRDREAVASTISDELQAFYERRRAAGGGVGAALLQARTCGGCTITLTGSDLEAVRRAAPDDVIQCPDCERILVRTDESGI</sequence>
<name>A0A4Q2M575_9MICO</name>
<reference evidence="4 7" key="2">
    <citation type="submission" date="2020-07" db="EMBL/GenBank/DDBJ databases">
        <title>Sequencing the genomes of 1000 actinobacteria strains.</title>
        <authorList>
            <person name="Klenk H.-P."/>
        </authorList>
    </citation>
    <scope>NUCLEOTIDE SEQUENCE [LARGE SCALE GENOMIC DNA]</scope>
    <source>
        <strain evidence="4 7">DSM 23870</strain>
    </source>
</reference>
<comment type="caution">
    <text evidence="5">The sequence shown here is derived from an EMBL/GenBank/DDBJ whole genome shotgun (WGS) entry which is preliminary data.</text>
</comment>
<dbReference type="InterPro" id="IPR056003">
    <property type="entry name" value="CT398_CC_hairpin"/>
</dbReference>
<keyword evidence="1" id="KW-0175">Coiled coil</keyword>
<keyword evidence="6" id="KW-1185">Reference proteome</keyword>
<dbReference type="Gene3D" id="1.10.287.1490">
    <property type="match status" value="1"/>
</dbReference>
<protein>
    <submittedName>
        <fullName evidence="5">Uncharacterized protein</fullName>
    </submittedName>
</protein>
<dbReference type="InterPro" id="IPR052376">
    <property type="entry name" value="Oxidative_Scav/Glycosyltrans"/>
</dbReference>
<accession>A0A4Q2M575</accession>
<evidence type="ECO:0000313" key="4">
    <source>
        <dbReference type="EMBL" id="NYD66071.1"/>
    </source>
</evidence>
<proteinExistence type="predicted"/>
<dbReference type="InterPro" id="IPR003743">
    <property type="entry name" value="Zf-RING_7"/>
</dbReference>
<evidence type="ECO:0000313" key="7">
    <source>
        <dbReference type="Proteomes" id="UP000581087"/>
    </source>
</evidence>
<dbReference type="PANTHER" id="PTHR39082">
    <property type="entry name" value="PHOSPHOLIPASE C-BETA-2-RELATED"/>
    <property type="match status" value="1"/>
</dbReference>
<dbReference type="EMBL" id="JACCBI010000001">
    <property type="protein sequence ID" value="NYD66071.1"/>
    <property type="molecule type" value="Genomic_DNA"/>
</dbReference>
<evidence type="ECO:0000259" key="2">
    <source>
        <dbReference type="Pfam" id="PF02591"/>
    </source>
</evidence>
<dbReference type="Pfam" id="PF02591">
    <property type="entry name" value="Zn_ribbon_9"/>
    <property type="match status" value="1"/>
</dbReference>
<gene>
    <name evidence="4" type="ORF">BJ972_000590</name>
    <name evidence="5" type="ORF">ESP50_11630</name>
</gene>
<feature type="domain" description="CT398-like coiled coil hairpin" evidence="3">
    <location>
        <begin position="14"/>
        <end position="192"/>
    </location>
</feature>
<dbReference type="PANTHER" id="PTHR39082:SF1">
    <property type="entry name" value="SCAVENGER RECEPTOR CLASS A MEMBER 3"/>
    <property type="match status" value="1"/>
</dbReference>
<evidence type="ECO:0000256" key="1">
    <source>
        <dbReference type="SAM" id="Coils"/>
    </source>
</evidence>
<feature type="domain" description="C4-type zinc ribbon" evidence="2">
    <location>
        <begin position="203"/>
        <end position="237"/>
    </location>
</feature>
<feature type="coiled-coil region" evidence="1">
    <location>
        <begin position="58"/>
        <end position="115"/>
    </location>
</feature>
<dbReference type="EMBL" id="SDPM01000005">
    <property type="protein sequence ID" value="RXZ86397.1"/>
    <property type="molecule type" value="Genomic_DNA"/>
</dbReference>
<dbReference type="Pfam" id="PF24481">
    <property type="entry name" value="CT398_CC"/>
    <property type="match status" value="1"/>
</dbReference>
<evidence type="ECO:0000313" key="5">
    <source>
        <dbReference type="EMBL" id="RXZ86397.1"/>
    </source>
</evidence>
<dbReference type="Proteomes" id="UP000581087">
    <property type="component" value="Unassembled WGS sequence"/>
</dbReference>
<dbReference type="RefSeq" id="WP_129175288.1">
    <property type="nucleotide sequence ID" value="NZ_JACCBI010000001.1"/>
</dbReference>
<dbReference type="Proteomes" id="UP000292686">
    <property type="component" value="Unassembled WGS sequence"/>
</dbReference>